<accession>A0AAE1RFZ4</accession>
<keyword evidence="1" id="KW-0812">Transmembrane</keyword>
<keyword evidence="1" id="KW-1133">Transmembrane helix</keyword>
<dbReference type="Proteomes" id="UP001291623">
    <property type="component" value="Unassembled WGS sequence"/>
</dbReference>
<proteinExistence type="predicted"/>
<sequence>MAASVDQAASVTLATVDEVLLASASSMNMNQINCVSVLCVLCNVMLYSFRLKLFVMITKNNFHLIVWDVTSLSWLFCLVVKFNVCRKEAAY</sequence>
<evidence type="ECO:0000256" key="1">
    <source>
        <dbReference type="SAM" id="Phobius"/>
    </source>
</evidence>
<dbReference type="EMBL" id="JAVYJV010000016">
    <property type="protein sequence ID" value="KAK4351545.1"/>
    <property type="molecule type" value="Genomic_DNA"/>
</dbReference>
<feature type="transmembrane region" description="Helical" evidence="1">
    <location>
        <begin position="32"/>
        <end position="50"/>
    </location>
</feature>
<reference evidence="2" key="1">
    <citation type="submission" date="2023-12" db="EMBL/GenBank/DDBJ databases">
        <title>Genome assembly of Anisodus tanguticus.</title>
        <authorList>
            <person name="Wang Y.-J."/>
        </authorList>
    </citation>
    <scope>NUCLEOTIDE SEQUENCE</scope>
    <source>
        <strain evidence="2">KB-2021</strain>
        <tissue evidence="2">Leaf</tissue>
    </source>
</reference>
<gene>
    <name evidence="2" type="ORF">RND71_030858</name>
</gene>
<organism evidence="2 3">
    <name type="scientific">Anisodus tanguticus</name>
    <dbReference type="NCBI Taxonomy" id="243964"/>
    <lineage>
        <taxon>Eukaryota</taxon>
        <taxon>Viridiplantae</taxon>
        <taxon>Streptophyta</taxon>
        <taxon>Embryophyta</taxon>
        <taxon>Tracheophyta</taxon>
        <taxon>Spermatophyta</taxon>
        <taxon>Magnoliopsida</taxon>
        <taxon>eudicotyledons</taxon>
        <taxon>Gunneridae</taxon>
        <taxon>Pentapetalae</taxon>
        <taxon>asterids</taxon>
        <taxon>lamiids</taxon>
        <taxon>Solanales</taxon>
        <taxon>Solanaceae</taxon>
        <taxon>Solanoideae</taxon>
        <taxon>Hyoscyameae</taxon>
        <taxon>Anisodus</taxon>
    </lineage>
</organism>
<evidence type="ECO:0000313" key="3">
    <source>
        <dbReference type="Proteomes" id="UP001291623"/>
    </source>
</evidence>
<feature type="transmembrane region" description="Helical" evidence="1">
    <location>
        <begin position="62"/>
        <end position="84"/>
    </location>
</feature>
<protein>
    <submittedName>
        <fullName evidence="2">Uncharacterized protein</fullName>
    </submittedName>
</protein>
<evidence type="ECO:0000313" key="2">
    <source>
        <dbReference type="EMBL" id="KAK4351545.1"/>
    </source>
</evidence>
<dbReference type="AlphaFoldDB" id="A0AAE1RFZ4"/>
<comment type="caution">
    <text evidence="2">The sequence shown here is derived from an EMBL/GenBank/DDBJ whole genome shotgun (WGS) entry which is preliminary data.</text>
</comment>
<keyword evidence="3" id="KW-1185">Reference proteome</keyword>
<name>A0AAE1RFZ4_9SOLA</name>
<keyword evidence="1" id="KW-0472">Membrane</keyword>